<keyword evidence="4" id="KW-1185">Reference proteome</keyword>
<comment type="caution">
    <text evidence="3">The sequence shown here is derived from an EMBL/GenBank/DDBJ whole genome shotgun (WGS) entry which is preliminary data.</text>
</comment>
<gene>
    <name evidence="3" type="ORF">CYNAS_LOCUS18245</name>
</gene>
<feature type="coiled-coil region" evidence="1">
    <location>
        <begin position="14"/>
        <end position="41"/>
    </location>
</feature>
<accession>A0AA36ME97</accession>
<proteinExistence type="predicted"/>
<feature type="region of interest" description="Disordered" evidence="2">
    <location>
        <begin position="131"/>
        <end position="184"/>
    </location>
</feature>
<name>A0AA36ME97_CYLNA</name>
<organism evidence="3 4">
    <name type="scientific">Cylicocyclus nassatus</name>
    <name type="common">Nematode worm</name>
    <dbReference type="NCBI Taxonomy" id="53992"/>
    <lineage>
        <taxon>Eukaryota</taxon>
        <taxon>Metazoa</taxon>
        <taxon>Ecdysozoa</taxon>
        <taxon>Nematoda</taxon>
        <taxon>Chromadorea</taxon>
        <taxon>Rhabditida</taxon>
        <taxon>Rhabditina</taxon>
        <taxon>Rhabditomorpha</taxon>
        <taxon>Strongyloidea</taxon>
        <taxon>Strongylidae</taxon>
        <taxon>Cylicocyclus</taxon>
    </lineage>
</organism>
<evidence type="ECO:0000256" key="1">
    <source>
        <dbReference type="SAM" id="Coils"/>
    </source>
</evidence>
<evidence type="ECO:0000313" key="4">
    <source>
        <dbReference type="Proteomes" id="UP001176961"/>
    </source>
</evidence>
<evidence type="ECO:0000256" key="2">
    <source>
        <dbReference type="SAM" id="MobiDB-lite"/>
    </source>
</evidence>
<reference evidence="3" key="1">
    <citation type="submission" date="2023-07" db="EMBL/GenBank/DDBJ databases">
        <authorList>
            <consortium name="CYATHOMIX"/>
        </authorList>
    </citation>
    <scope>NUCLEOTIDE SEQUENCE</scope>
    <source>
        <strain evidence="3">N/A</strain>
    </source>
</reference>
<protein>
    <submittedName>
        <fullName evidence="3">Uncharacterized protein</fullName>
    </submittedName>
</protein>
<evidence type="ECO:0000313" key="3">
    <source>
        <dbReference type="EMBL" id="CAJ0606262.1"/>
    </source>
</evidence>
<sequence length="184" mass="21296">MSYAPRVVMALAELARSRKCIEELRTENASLKRKLYDVERLEGNERIEMLVEQRKERNASSQSYWLKNISHLESAALNLRKSFEEFGVHINGTSNQAKENIARTKRSSLFTDGQPRLNGVVEFPPLVKEPFVQKDENSLPQESETPRAKSARRKPRRSELFQTYRPEEITETPRISIDSTEALF</sequence>
<dbReference type="AlphaFoldDB" id="A0AA36ME97"/>
<dbReference type="Proteomes" id="UP001176961">
    <property type="component" value="Unassembled WGS sequence"/>
</dbReference>
<dbReference type="EMBL" id="CATQJL010000316">
    <property type="protein sequence ID" value="CAJ0606262.1"/>
    <property type="molecule type" value="Genomic_DNA"/>
</dbReference>
<keyword evidence="1" id="KW-0175">Coiled coil</keyword>